<dbReference type="SUPFAM" id="SSF53383">
    <property type="entry name" value="PLP-dependent transferases"/>
    <property type="match status" value="1"/>
</dbReference>
<feature type="binding site" evidence="10">
    <location>
        <begin position="126"/>
        <end position="128"/>
    </location>
    <ligand>
        <name>(6S)-5,6,7,8-tetrahydrofolate</name>
        <dbReference type="ChEBI" id="CHEBI:57453"/>
    </ligand>
</feature>
<gene>
    <name evidence="10" type="primary">glyA</name>
    <name evidence="13" type="ORF">EDD42_1084</name>
</gene>
<evidence type="ECO:0000256" key="11">
    <source>
        <dbReference type="PIRSR" id="PIRSR000412-50"/>
    </source>
</evidence>
<dbReference type="GO" id="GO:0005829">
    <property type="term" value="C:cytosol"/>
    <property type="evidence" value="ECO:0007669"/>
    <property type="project" value="TreeGrafter"/>
</dbReference>
<dbReference type="GO" id="GO:0032259">
    <property type="term" value="P:methylation"/>
    <property type="evidence" value="ECO:0007669"/>
    <property type="project" value="UniProtKB-KW"/>
</dbReference>
<comment type="similarity">
    <text evidence="3 10">Belongs to the SHMT family.</text>
</comment>
<dbReference type="PIRSF" id="PIRSF000412">
    <property type="entry name" value="SHMT"/>
    <property type="match status" value="1"/>
</dbReference>
<evidence type="ECO:0000256" key="2">
    <source>
        <dbReference type="ARBA" id="ARBA00004496"/>
    </source>
</evidence>
<dbReference type="GO" id="GO:0008168">
    <property type="term" value="F:methyltransferase activity"/>
    <property type="evidence" value="ECO:0007669"/>
    <property type="project" value="UniProtKB-KW"/>
</dbReference>
<dbReference type="GO" id="GO:0035999">
    <property type="term" value="P:tetrahydrofolate interconversion"/>
    <property type="evidence" value="ECO:0007669"/>
    <property type="project" value="UniProtKB-UniRule"/>
</dbReference>
<sequence>MSDTFNAPLSEVDPEIAAVLEQELGRQRNTLEMIASENFVPVSVLQSQGSVLTNKYAEGYPGRRYYGGCEFVDIAESLAIERAKSLFGAAYANVQPHSGATANAAVLSAIATPGDTILGLELAHGGHLTHGMKLNFSGKLYNAVSYGVDPETFLVDMDVVRDKALEHKPQVIIAGWSAYPRQLDFAAFRAIADEVGAKLWVDMAHFAGLVAAGVHPSPVPFADVVSSTVHKTIGGPRSGFIVSRDMELAKKLNSNVFPGQQGGPLMHVIAAKATAFKLAATAEFKDRQERTLRGAKLLAEALTSEASKAAGIDVLTGGTDVHLVLADLRTSELDGQQAEDLLHEVGITVNRNSVPFDPRPPMVTSGLRIGTPALATRGFGDTEFAEVADIIALALRNGAEAGALRERVTALAERFPLYPGLQQ</sequence>
<keyword evidence="14" id="KW-1185">Reference proteome</keyword>
<keyword evidence="7 10" id="KW-0808">Transferase</keyword>
<dbReference type="InterPro" id="IPR015424">
    <property type="entry name" value="PyrdxlP-dep_Trfase"/>
</dbReference>
<proteinExistence type="inferred from homology"/>
<feature type="binding site" evidence="10">
    <location>
        <position position="122"/>
    </location>
    <ligand>
        <name>(6S)-5,6,7,8-tetrahydrofolate</name>
        <dbReference type="ChEBI" id="CHEBI:57453"/>
    </ligand>
</feature>
<dbReference type="HAMAP" id="MF_00051">
    <property type="entry name" value="SHMT"/>
    <property type="match status" value="1"/>
</dbReference>
<keyword evidence="10" id="KW-0028">Amino-acid biosynthesis</keyword>
<evidence type="ECO:0000313" key="14">
    <source>
        <dbReference type="Proteomes" id="UP000266915"/>
    </source>
</evidence>
<dbReference type="InterPro" id="IPR001085">
    <property type="entry name" value="Ser_HO-MeTrfase"/>
</dbReference>
<dbReference type="Proteomes" id="UP000266915">
    <property type="component" value="Unassembled WGS sequence"/>
</dbReference>
<evidence type="ECO:0000256" key="3">
    <source>
        <dbReference type="ARBA" id="ARBA00006376"/>
    </source>
</evidence>
<dbReference type="AlphaFoldDB" id="A0A3N2C0K3"/>
<comment type="catalytic activity">
    <reaction evidence="10">
        <text>(6R)-5,10-methylene-5,6,7,8-tetrahydrofolate + glycine + H2O = (6S)-5,6,7,8-tetrahydrofolate + L-serine</text>
        <dbReference type="Rhea" id="RHEA:15481"/>
        <dbReference type="ChEBI" id="CHEBI:15377"/>
        <dbReference type="ChEBI" id="CHEBI:15636"/>
        <dbReference type="ChEBI" id="CHEBI:33384"/>
        <dbReference type="ChEBI" id="CHEBI:57305"/>
        <dbReference type="ChEBI" id="CHEBI:57453"/>
        <dbReference type="EC" id="2.1.2.1"/>
    </reaction>
</comment>
<feature type="modified residue" description="N6-(pyridoxal phosphate)lysine" evidence="10 11">
    <location>
        <position position="231"/>
    </location>
</feature>
<comment type="pathway">
    <text evidence="10">One-carbon metabolism; tetrahydrofolate interconversion.</text>
</comment>
<dbReference type="PROSITE" id="PS00096">
    <property type="entry name" value="SHMT"/>
    <property type="match status" value="1"/>
</dbReference>
<dbReference type="InterPro" id="IPR019798">
    <property type="entry name" value="Ser_HO-MeTrfase_PLP_BS"/>
</dbReference>
<comment type="subcellular location">
    <subcellularLocation>
        <location evidence="2 10">Cytoplasm</location>
    </subcellularLocation>
</comment>
<dbReference type="EC" id="2.1.2.1" evidence="10"/>
<dbReference type="CDD" id="cd00378">
    <property type="entry name" value="SHMT"/>
    <property type="match status" value="1"/>
</dbReference>
<evidence type="ECO:0000256" key="6">
    <source>
        <dbReference type="ARBA" id="ARBA00022563"/>
    </source>
</evidence>
<evidence type="ECO:0000259" key="12">
    <source>
        <dbReference type="Pfam" id="PF00464"/>
    </source>
</evidence>
<keyword evidence="6 10" id="KW-0554">One-carbon metabolism</keyword>
<name>A0A3N2C0K3_9MICO</name>
<dbReference type="InterPro" id="IPR015421">
    <property type="entry name" value="PyrdxlP-dep_Trfase_major"/>
</dbReference>
<dbReference type="GO" id="GO:0030170">
    <property type="term" value="F:pyridoxal phosphate binding"/>
    <property type="evidence" value="ECO:0007669"/>
    <property type="project" value="UniProtKB-UniRule"/>
</dbReference>
<evidence type="ECO:0000256" key="5">
    <source>
        <dbReference type="ARBA" id="ARBA00022490"/>
    </source>
</evidence>
<comment type="pathway">
    <text evidence="10">Amino-acid biosynthesis; glycine biosynthesis; glycine from L-serine: step 1/1.</text>
</comment>
<evidence type="ECO:0000256" key="10">
    <source>
        <dbReference type="HAMAP-Rule" id="MF_00051"/>
    </source>
</evidence>
<evidence type="ECO:0000256" key="7">
    <source>
        <dbReference type="ARBA" id="ARBA00022679"/>
    </source>
</evidence>
<dbReference type="EMBL" id="RKHL01000001">
    <property type="protein sequence ID" value="ROR81037.1"/>
    <property type="molecule type" value="Genomic_DNA"/>
</dbReference>
<evidence type="ECO:0000313" key="13">
    <source>
        <dbReference type="EMBL" id="ROR81037.1"/>
    </source>
</evidence>
<keyword evidence="13" id="KW-0489">Methyltransferase</keyword>
<dbReference type="PANTHER" id="PTHR11680">
    <property type="entry name" value="SERINE HYDROXYMETHYLTRANSFERASE"/>
    <property type="match status" value="1"/>
</dbReference>
<dbReference type="UniPathway" id="UPA00288">
    <property type="reaction ID" value="UER01023"/>
</dbReference>
<comment type="function">
    <text evidence="9">Catalyzes the reversible interconversion of serine and glycine with tetrahydrofolate (THF) serving as the one-carbon carrier. This reaction serves as the major source of one-carbon groups required for the biosynthesis of purines, thymidylate, methionine, and other important biomolecules. Also exhibits THF-independent aldolase activity toward beta-hydroxyamino acids, producing glycine and aldehydes, via a retro-aldol mechanism. Thus, is able to catalyze the cleavage of L-allo-threonine.</text>
</comment>
<dbReference type="UniPathway" id="UPA00193"/>
<evidence type="ECO:0000256" key="9">
    <source>
        <dbReference type="ARBA" id="ARBA00054606"/>
    </source>
</evidence>
<dbReference type="InterPro" id="IPR039429">
    <property type="entry name" value="SHMT-like_dom"/>
</dbReference>
<dbReference type="GO" id="GO:0042803">
    <property type="term" value="F:protein homodimerization activity"/>
    <property type="evidence" value="ECO:0007669"/>
    <property type="project" value="UniProtKB-ARBA"/>
</dbReference>
<keyword evidence="5 10" id="KW-0963">Cytoplasm</keyword>
<dbReference type="InterPro" id="IPR015422">
    <property type="entry name" value="PyrdxlP-dep_Trfase_small"/>
</dbReference>
<dbReference type="NCBIfam" id="NF000586">
    <property type="entry name" value="PRK00011.1"/>
    <property type="match status" value="1"/>
</dbReference>
<accession>A0A3N2C0K3</accession>
<organism evidence="13 14">
    <name type="scientific">Plantibacter flavus</name>
    <dbReference type="NCBI Taxonomy" id="150123"/>
    <lineage>
        <taxon>Bacteria</taxon>
        <taxon>Bacillati</taxon>
        <taxon>Actinomycetota</taxon>
        <taxon>Actinomycetes</taxon>
        <taxon>Micrococcales</taxon>
        <taxon>Microbacteriaceae</taxon>
        <taxon>Plantibacter</taxon>
    </lineage>
</organism>
<reference evidence="13 14" key="1">
    <citation type="submission" date="2018-11" db="EMBL/GenBank/DDBJ databases">
        <title>Sequencing the genomes of 1000 actinobacteria strains.</title>
        <authorList>
            <person name="Klenk H.-P."/>
        </authorList>
    </citation>
    <scope>NUCLEOTIDE SEQUENCE [LARGE SCALE GENOMIC DNA]</scope>
    <source>
        <strain evidence="13 14">DSM 14012</strain>
    </source>
</reference>
<dbReference type="GO" id="GO:0019264">
    <property type="term" value="P:glycine biosynthetic process from serine"/>
    <property type="evidence" value="ECO:0007669"/>
    <property type="project" value="UniProtKB-UniRule"/>
</dbReference>
<evidence type="ECO:0000256" key="1">
    <source>
        <dbReference type="ARBA" id="ARBA00001933"/>
    </source>
</evidence>
<comment type="caution">
    <text evidence="13">The sequence shown here is derived from an EMBL/GenBank/DDBJ whole genome shotgun (WGS) entry which is preliminary data.</text>
</comment>
<evidence type="ECO:0000256" key="4">
    <source>
        <dbReference type="ARBA" id="ARBA00011738"/>
    </source>
</evidence>
<dbReference type="Pfam" id="PF00464">
    <property type="entry name" value="SHMT"/>
    <property type="match status" value="1"/>
</dbReference>
<comment type="caution">
    <text evidence="10">Lacks conserved residue(s) required for the propagation of feature annotation.</text>
</comment>
<dbReference type="FunFam" id="3.40.640.10:FF:000001">
    <property type="entry name" value="Serine hydroxymethyltransferase"/>
    <property type="match status" value="1"/>
</dbReference>
<protein>
    <recommendedName>
        <fullName evidence="10">Serine hydroxymethyltransferase</fullName>
        <shortName evidence="10">SHMT</shortName>
        <shortName evidence="10">Serine methylase</shortName>
        <ecNumber evidence="10">2.1.2.1</ecNumber>
    </recommendedName>
</protein>
<feature type="site" description="Plays an important role in substrate specificity" evidence="10">
    <location>
        <position position="230"/>
    </location>
</feature>
<dbReference type="Gene3D" id="3.90.1150.10">
    <property type="entry name" value="Aspartate Aminotransferase, domain 1"/>
    <property type="match status" value="1"/>
</dbReference>
<feature type="domain" description="Serine hydroxymethyltransferase-like" evidence="12">
    <location>
        <begin position="9"/>
        <end position="391"/>
    </location>
</feature>
<evidence type="ECO:0000256" key="8">
    <source>
        <dbReference type="ARBA" id="ARBA00022898"/>
    </source>
</evidence>
<dbReference type="InterPro" id="IPR049943">
    <property type="entry name" value="Ser_HO-MeTrfase-like"/>
</dbReference>
<dbReference type="Gene3D" id="3.40.640.10">
    <property type="entry name" value="Type I PLP-dependent aspartate aminotransferase-like (Major domain)"/>
    <property type="match status" value="1"/>
</dbReference>
<comment type="cofactor">
    <cofactor evidence="1 10 11">
        <name>pyridoxal 5'-phosphate</name>
        <dbReference type="ChEBI" id="CHEBI:597326"/>
    </cofactor>
</comment>
<dbReference type="GO" id="GO:0004372">
    <property type="term" value="F:glycine hydroxymethyltransferase activity"/>
    <property type="evidence" value="ECO:0007669"/>
    <property type="project" value="UniProtKB-UniRule"/>
</dbReference>
<keyword evidence="8 10" id="KW-0663">Pyridoxal phosphate</keyword>
<dbReference type="PANTHER" id="PTHR11680:SF35">
    <property type="entry name" value="SERINE HYDROXYMETHYLTRANSFERASE 1"/>
    <property type="match status" value="1"/>
</dbReference>
<comment type="subunit">
    <text evidence="4 10">Homodimer.</text>
</comment>
<dbReference type="RefSeq" id="WP_064296623.1">
    <property type="nucleotide sequence ID" value="NZ_FXAP01000001.1"/>
</dbReference>